<evidence type="ECO:0000313" key="14">
    <source>
        <dbReference type="RefSeq" id="XP_010246353.1"/>
    </source>
</evidence>
<dbReference type="GeneID" id="104589658"/>
<dbReference type="GO" id="GO:1902065">
    <property type="term" value="P:response to L-glutamate"/>
    <property type="evidence" value="ECO:0007669"/>
    <property type="project" value="UniProtKB-ARBA"/>
</dbReference>
<dbReference type="eggNOG" id="KOG0198">
    <property type="taxonomic scope" value="Eukaryota"/>
</dbReference>
<reference evidence="14 15" key="1">
    <citation type="submission" date="2025-04" db="UniProtKB">
        <authorList>
            <consortium name="RefSeq"/>
        </authorList>
    </citation>
    <scope>IDENTIFICATION</scope>
</reference>
<dbReference type="SMART" id="SM00220">
    <property type="entry name" value="S_TKc"/>
    <property type="match status" value="1"/>
</dbReference>
<feature type="binding site" evidence="10">
    <location>
        <position position="396"/>
    </location>
    <ligand>
        <name>ATP</name>
        <dbReference type="ChEBI" id="CHEBI:30616"/>
    </ligand>
</feature>
<protein>
    <recommendedName>
        <fullName evidence="2">mitogen-activated protein kinase kinase kinase</fullName>
        <ecNumber evidence="2">2.7.11.25</ecNumber>
    </recommendedName>
</protein>
<feature type="compositionally biased region" description="Low complexity" evidence="11">
    <location>
        <begin position="42"/>
        <end position="55"/>
    </location>
</feature>
<dbReference type="PANTHER" id="PTHR48016">
    <property type="entry name" value="MAP KINASE KINASE KINASE SSK2-RELATED-RELATED"/>
    <property type="match status" value="1"/>
</dbReference>
<dbReference type="AlphaFoldDB" id="A0A1U7ZED6"/>
<dbReference type="GO" id="GO:0005737">
    <property type="term" value="C:cytoplasm"/>
    <property type="evidence" value="ECO:0000318"/>
    <property type="project" value="GO_Central"/>
</dbReference>
<gene>
    <name evidence="14 15" type="primary">LOC104589658</name>
</gene>
<organism evidence="13 15">
    <name type="scientific">Nelumbo nucifera</name>
    <name type="common">Sacred lotus</name>
    <dbReference type="NCBI Taxonomy" id="4432"/>
    <lineage>
        <taxon>Eukaryota</taxon>
        <taxon>Viridiplantae</taxon>
        <taxon>Streptophyta</taxon>
        <taxon>Embryophyta</taxon>
        <taxon>Tracheophyta</taxon>
        <taxon>Spermatophyta</taxon>
        <taxon>Magnoliopsida</taxon>
        <taxon>Proteales</taxon>
        <taxon>Nelumbonaceae</taxon>
        <taxon>Nelumbo</taxon>
    </lineage>
</organism>
<evidence type="ECO:0000313" key="15">
    <source>
        <dbReference type="RefSeq" id="XP_010246354.1"/>
    </source>
</evidence>
<dbReference type="GO" id="GO:0005524">
    <property type="term" value="F:ATP binding"/>
    <property type="evidence" value="ECO:0007669"/>
    <property type="project" value="UniProtKB-UniRule"/>
</dbReference>
<keyword evidence="4" id="KW-0808">Transferase</keyword>
<feature type="domain" description="Protein kinase" evidence="12">
    <location>
        <begin position="368"/>
        <end position="619"/>
    </location>
</feature>
<feature type="region of interest" description="Disordered" evidence="11">
    <location>
        <begin position="279"/>
        <end position="300"/>
    </location>
</feature>
<accession>A0A1U7ZED6</accession>
<evidence type="ECO:0000259" key="12">
    <source>
        <dbReference type="PROSITE" id="PS50011"/>
    </source>
</evidence>
<comment type="catalytic activity">
    <reaction evidence="8">
        <text>L-threonyl-[protein] + ATP = O-phospho-L-threonyl-[protein] + ADP + H(+)</text>
        <dbReference type="Rhea" id="RHEA:46608"/>
        <dbReference type="Rhea" id="RHEA-COMP:11060"/>
        <dbReference type="Rhea" id="RHEA-COMP:11605"/>
        <dbReference type="ChEBI" id="CHEBI:15378"/>
        <dbReference type="ChEBI" id="CHEBI:30013"/>
        <dbReference type="ChEBI" id="CHEBI:30616"/>
        <dbReference type="ChEBI" id="CHEBI:61977"/>
        <dbReference type="ChEBI" id="CHEBI:456216"/>
        <dbReference type="EC" id="2.7.11.25"/>
    </reaction>
</comment>
<dbReference type="Pfam" id="PF00069">
    <property type="entry name" value="Pkinase"/>
    <property type="match status" value="1"/>
</dbReference>
<evidence type="ECO:0000256" key="7">
    <source>
        <dbReference type="ARBA" id="ARBA00022840"/>
    </source>
</evidence>
<dbReference type="STRING" id="4432.A0A1U7ZED6"/>
<proteinExistence type="inferred from homology"/>
<evidence type="ECO:0000313" key="13">
    <source>
        <dbReference type="Proteomes" id="UP000189703"/>
    </source>
</evidence>
<dbReference type="OMA" id="PYYPLEW"/>
<evidence type="ECO:0000256" key="2">
    <source>
        <dbReference type="ARBA" id="ARBA00012406"/>
    </source>
</evidence>
<feature type="compositionally biased region" description="Gly residues" evidence="11">
    <location>
        <begin position="226"/>
        <end position="235"/>
    </location>
</feature>
<evidence type="ECO:0000256" key="9">
    <source>
        <dbReference type="ARBA" id="ARBA00048329"/>
    </source>
</evidence>
<dbReference type="Proteomes" id="UP000189703">
    <property type="component" value="Unplaced"/>
</dbReference>
<dbReference type="GO" id="GO:0004709">
    <property type="term" value="F:MAP kinase kinase kinase activity"/>
    <property type="evidence" value="ECO:0000318"/>
    <property type="project" value="GO_Central"/>
</dbReference>
<feature type="compositionally biased region" description="Acidic residues" evidence="11">
    <location>
        <begin position="126"/>
        <end position="143"/>
    </location>
</feature>
<comment type="catalytic activity">
    <reaction evidence="9">
        <text>L-seryl-[protein] + ATP = O-phospho-L-seryl-[protein] + ADP + H(+)</text>
        <dbReference type="Rhea" id="RHEA:17989"/>
        <dbReference type="Rhea" id="RHEA-COMP:9863"/>
        <dbReference type="Rhea" id="RHEA-COMP:11604"/>
        <dbReference type="ChEBI" id="CHEBI:15378"/>
        <dbReference type="ChEBI" id="CHEBI:29999"/>
        <dbReference type="ChEBI" id="CHEBI:30616"/>
        <dbReference type="ChEBI" id="CHEBI:83421"/>
        <dbReference type="ChEBI" id="CHEBI:456216"/>
        <dbReference type="EC" id="2.7.11.25"/>
    </reaction>
</comment>
<dbReference type="InterPro" id="IPR008271">
    <property type="entry name" value="Ser/Thr_kinase_AS"/>
</dbReference>
<dbReference type="InterPro" id="IPR011009">
    <property type="entry name" value="Kinase-like_dom_sf"/>
</dbReference>
<dbReference type="RefSeq" id="XP_010246354.1">
    <property type="nucleotide sequence ID" value="XM_010248052.2"/>
</dbReference>
<sequence length="640" mass="70615">MHHLPRFLSHRKDETMDGGSSRRRPKLERRNAVKNIDYDAFSPSSSSPPGDLSPSLRATRSLEIFSITNKTSFRIEGADEVNEICRSLGLSGPEDFAIPTAAWEARKARSSSDIFPRPRLTHLVEDRDDIQEEPAEAEEEGEDGSWIGLSYRERITGEAAKQSAEDQRFPSVSPRGVEEEEWEGSLSTRSSDKFRVSDGAAERPTGDRSSSPPLFSDGNSLAPGSSGAGVGGGIKGVRPPVLAPPPAMLLKVEDRMGSASTWELLKSFAPKDDIVPSSSIRRVETGYSSSSDVDDDEEDRIREDGHEVIEAREEERVTGEQAKRLSDTSGLFESSWFSTSNDDDSSSTTTEPTNISPTLRVRRTITSWQRGGLLGSGSFGTVYEGIADDGFFFAVKEVSLLDQGSQGQQSVFQLEQEIALLSHFEHENIVQYYGTKKDETKLYIFLELATQGSLANLYRKYRLGDSQVSAYTRQILNGLKYLHDQNVVHRDIKCTNILVDVSGSVKLADFGLAKATRMNDVKSCKGTAFWMAPEVVKSSGYGLPADIWSLGCTVLEMLTGQLPYSSLEWMQALFRIGRGILPPVPDTLSMDARNFIFECLKVNPNDRPTASQLLEHPFVKRPLLASSVPASPMHPNARRS</sequence>
<feature type="compositionally biased region" description="Basic and acidic residues" evidence="11">
    <location>
        <begin position="190"/>
        <end position="206"/>
    </location>
</feature>
<dbReference type="PANTHER" id="PTHR48016:SF29">
    <property type="entry name" value="MITOGEN-ACTIVATED PROTEIN KINASE KINASE KINASE 1-RELATED"/>
    <property type="match status" value="1"/>
</dbReference>
<evidence type="ECO:0000256" key="3">
    <source>
        <dbReference type="ARBA" id="ARBA00022527"/>
    </source>
</evidence>
<keyword evidence="3" id="KW-0723">Serine/threonine-protein kinase</keyword>
<dbReference type="PROSITE" id="PS00108">
    <property type="entry name" value="PROTEIN_KINASE_ST"/>
    <property type="match status" value="1"/>
</dbReference>
<keyword evidence="13" id="KW-1185">Reference proteome</keyword>
<dbReference type="InterPro" id="IPR017441">
    <property type="entry name" value="Protein_kinase_ATP_BS"/>
</dbReference>
<dbReference type="SUPFAM" id="SSF56112">
    <property type="entry name" value="Protein kinase-like (PK-like)"/>
    <property type="match status" value="1"/>
</dbReference>
<dbReference type="EC" id="2.7.11.25" evidence="2"/>
<evidence type="ECO:0000256" key="11">
    <source>
        <dbReference type="SAM" id="MobiDB-lite"/>
    </source>
</evidence>
<comment type="similarity">
    <text evidence="1">Belongs to the protein kinase superfamily. STE Ser/Thr protein kinase family. MAP kinase kinase kinase subfamily.</text>
</comment>
<dbReference type="FunFam" id="1.10.510.10:FF:000359">
    <property type="entry name" value="Mitogen-activated protein kinase 1, putative, expressed"/>
    <property type="match status" value="1"/>
</dbReference>
<feature type="region of interest" description="Disordered" evidence="11">
    <location>
        <begin position="1"/>
        <end position="55"/>
    </location>
</feature>
<dbReference type="KEGG" id="nnu:104589658"/>
<dbReference type="Gene3D" id="1.10.510.10">
    <property type="entry name" value="Transferase(Phosphotransferase) domain 1"/>
    <property type="match status" value="1"/>
</dbReference>
<dbReference type="RefSeq" id="XP_010246353.1">
    <property type="nucleotide sequence ID" value="XM_010248051.2"/>
</dbReference>
<dbReference type="GO" id="GO:0000165">
    <property type="term" value="P:MAPK cascade"/>
    <property type="evidence" value="ECO:0000318"/>
    <property type="project" value="GO_Central"/>
</dbReference>
<evidence type="ECO:0000256" key="4">
    <source>
        <dbReference type="ARBA" id="ARBA00022679"/>
    </source>
</evidence>
<evidence type="ECO:0000256" key="5">
    <source>
        <dbReference type="ARBA" id="ARBA00022741"/>
    </source>
</evidence>
<name>A0A1U7ZED6_NELNU</name>
<evidence type="ECO:0000256" key="1">
    <source>
        <dbReference type="ARBA" id="ARBA00006529"/>
    </source>
</evidence>
<dbReference type="PROSITE" id="PS50011">
    <property type="entry name" value="PROTEIN_KINASE_DOM"/>
    <property type="match status" value="1"/>
</dbReference>
<feature type="region of interest" description="Disordered" evidence="11">
    <location>
        <begin position="125"/>
        <end position="237"/>
    </location>
</feature>
<dbReference type="InterPro" id="IPR050538">
    <property type="entry name" value="MAP_kinase_kinase_kinase"/>
</dbReference>
<feature type="compositionally biased region" description="Polar residues" evidence="11">
    <location>
        <begin position="207"/>
        <end position="219"/>
    </location>
</feature>
<dbReference type="OrthoDB" id="266718at2759"/>
<evidence type="ECO:0000256" key="8">
    <source>
        <dbReference type="ARBA" id="ARBA00047559"/>
    </source>
</evidence>
<dbReference type="PROSITE" id="PS00107">
    <property type="entry name" value="PROTEIN_KINASE_ATP"/>
    <property type="match status" value="1"/>
</dbReference>
<keyword evidence="7 10" id="KW-0067">ATP-binding</keyword>
<evidence type="ECO:0000256" key="10">
    <source>
        <dbReference type="PROSITE-ProRule" id="PRU10141"/>
    </source>
</evidence>
<keyword evidence="6" id="KW-0418">Kinase</keyword>
<evidence type="ECO:0000256" key="6">
    <source>
        <dbReference type="ARBA" id="ARBA00022777"/>
    </source>
</evidence>
<dbReference type="InterPro" id="IPR000719">
    <property type="entry name" value="Prot_kinase_dom"/>
</dbReference>
<keyword evidence="5 10" id="KW-0547">Nucleotide-binding</keyword>